<evidence type="ECO:0000259" key="15">
    <source>
        <dbReference type="PROSITE" id="PS51198"/>
    </source>
</evidence>
<feature type="domain" description="UvrD-like helicase ATP-binding" evidence="15">
    <location>
        <begin position="1"/>
        <end position="395"/>
    </location>
</feature>
<keyword evidence="9" id="KW-0234">DNA repair</keyword>
<evidence type="ECO:0000256" key="9">
    <source>
        <dbReference type="ARBA" id="ARBA00023204"/>
    </source>
</evidence>
<dbReference type="InterPro" id="IPR000212">
    <property type="entry name" value="DNA_helicase_UvrD/REP"/>
</dbReference>
<dbReference type="GO" id="GO:0004527">
    <property type="term" value="F:exonuclease activity"/>
    <property type="evidence" value="ECO:0007669"/>
    <property type="project" value="UniProtKB-KW"/>
</dbReference>
<evidence type="ECO:0000256" key="1">
    <source>
        <dbReference type="ARBA" id="ARBA00022722"/>
    </source>
</evidence>
<dbReference type="GO" id="GO:0003677">
    <property type="term" value="F:DNA binding"/>
    <property type="evidence" value="ECO:0007669"/>
    <property type="project" value="UniProtKB-KW"/>
</dbReference>
<evidence type="ECO:0000256" key="14">
    <source>
        <dbReference type="PROSITE-ProRule" id="PRU00560"/>
    </source>
</evidence>
<keyword evidence="18" id="KW-1185">Reference proteome</keyword>
<evidence type="ECO:0000256" key="6">
    <source>
        <dbReference type="ARBA" id="ARBA00022839"/>
    </source>
</evidence>
<dbReference type="PROSITE" id="PS51217">
    <property type="entry name" value="UVRD_HELICASE_CTER"/>
    <property type="match status" value="1"/>
</dbReference>
<sequence length="1092" mass="123816">MSEKLKILSAGAGAGKTSRLSDEILQAIQSGIPPENIVATTFTTKAADELIERVRLKLLESGDNKSATRILDGYVGTMNSVFGRLLREFALEMGLSPVQKVLAETESSTLFNNIAAEVIDRYYHDYKQVFFRLGQDDWRQKILRIIELARQNGLDPRDVKKCADYSWSIMTPWLPSASESPEQMDERLRSALRMVRPKLPEGDTTKATEEVIDTIDKTLREWSRYESLSWYNWAKLSKLSPGARSRDAISPIVAAASLHDRHPRLHQDMKECIFALFHCAAEAMEIYSNEKSKRGWIDFTDQESLALTLLKNKDNLEVLQDRISEVFVDEFQDSSPLQIALNMQLLEIAKKATWVGDVKQAVYGFRGTDPELMKKAMDSIEDVNIEVLDASYRSRESLVQFVNALFVPVFKAKGISEDKIKLDPKRVDNEKQRVSIETWSYQYPGKTRGSKEKDAAFLAIGVQNVLHQKEKYLIEDKKTRQLRSLQPGDIAILCRSNEDCSIVAEALSKIGISATVGESGLLSTPEVVYAIASMRYLVDKNDTLALTEIIHFSSDHWREGAWLSNWIPREKQVAITGNEPIVQELYIAREKIAQMSPSEVLDLAIVIAKVDEVSLRWGQSDQRLANLDALRSLALQYEEVSETNGTAATTIGFLMYLQNVKTNKDLNRMGESTDHKAIRVLTYHKAKGLEWSFVILNSLERSSQRQGPPPVFNQVTAVSRMPYKIDAPLNGRCLYYWPWPYSKQSTNVALDGHVEKAPELLRKKQLLLDENQRILYVGMTRARDYLVLATRDFSKAYWLKELTAKDGQEVIEKIAIVHEDEDPSALEGADGIIQVNDKSFPCKVRLLSIVPSEEAVASTVETEVFYVGKREESRVLLPARFNPSEQKFDPNLNDSESGPQAQKNIDINLSKIHSMDNRLPLSGKPDMAVLGEMVHAFLAADNPAKSKTERQAMAQALLQRYEIYGLSEDSLIQATDQLEHFLSQHYPEILERHREYPVHLRQGLQKATGWVDLLLRTPKGWVIIDHKTFPGKESKWLSHGIQHLPQLRIYAEALYKATGCSVYEAWIHMPIVGAMICFTEEELKQEGNMKKY</sequence>
<dbReference type="GO" id="GO:0005524">
    <property type="term" value="F:ATP binding"/>
    <property type="evidence" value="ECO:0007669"/>
    <property type="project" value="UniProtKB-UniRule"/>
</dbReference>
<evidence type="ECO:0000256" key="11">
    <source>
        <dbReference type="ARBA" id="ARBA00034617"/>
    </source>
</evidence>
<dbReference type="GO" id="GO:0000725">
    <property type="term" value="P:recombinational repair"/>
    <property type="evidence" value="ECO:0007669"/>
    <property type="project" value="TreeGrafter"/>
</dbReference>
<keyword evidence="2 14" id="KW-0547">Nucleotide-binding</keyword>
<evidence type="ECO:0000256" key="13">
    <source>
        <dbReference type="ARBA" id="ARBA00048988"/>
    </source>
</evidence>
<evidence type="ECO:0000256" key="3">
    <source>
        <dbReference type="ARBA" id="ARBA00022763"/>
    </source>
</evidence>
<dbReference type="OrthoDB" id="9810135at2"/>
<dbReference type="InterPro" id="IPR027417">
    <property type="entry name" value="P-loop_NTPase"/>
</dbReference>
<evidence type="ECO:0000256" key="12">
    <source>
        <dbReference type="ARBA" id="ARBA00034808"/>
    </source>
</evidence>
<dbReference type="EMBL" id="CP045875">
    <property type="protein sequence ID" value="QGG48007.1"/>
    <property type="molecule type" value="Genomic_DNA"/>
</dbReference>
<protein>
    <recommendedName>
        <fullName evidence="12">DNA 3'-5' helicase</fullName>
        <ecNumber evidence="12">5.6.2.4</ecNumber>
    </recommendedName>
</protein>
<keyword evidence="1" id="KW-0540">Nuclease</keyword>
<dbReference type="Pfam" id="PF00580">
    <property type="entry name" value="UvrD-helicase"/>
    <property type="match status" value="1"/>
</dbReference>
<comment type="catalytic activity">
    <reaction evidence="11">
        <text>Couples ATP hydrolysis with the unwinding of duplex DNA by translocating in the 3'-5' direction.</text>
        <dbReference type="EC" id="5.6.2.4"/>
    </reaction>
</comment>
<accession>A0A5Q2MZ99</accession>
<dbReference type="GO" id="GO:0016887">
    <property type="term" value="F:ATP hydrolysis activity"/>
    <property type="evidence" value="ECO:0007669"/>
    <property type="project" value="RHEA"/>
</dbReference>
<evidence type="ECO:0000313" key="18">
    <source>
        <dbReference type="Proteomes" id="UP000366051"/>
    </source>
</evidence>
<evidence type="ECO:0000256" key="8">
    <source>
        <dbReference type="ARBA" id="ARBA00023125"/>
    </source>
</evidence>
<keyword evidence="3" id="KW-0227">DNA damage</keyword>
<evidence type="ECO:0000256" key="4">
    <source>
        <dbReference type="ARBA" id="ARBA00022801"/>
    </source>
</evidence>
<feature type="binding site" evidence="14">
    <location>
        <begin position="10"/>
        <end position="17"/>
    </location>
    <ligand>
        <name>ATP</name>
        <dbReference type="ChEBI" id="CHEBI:30616"/>
    </ligand>
</feature>
<feature type="domain" description="UvrD-like helicase C-terminal" evidence="16">
    <location>
        <begin position="417"/>
        <end position="688"/>
    </location>
</feature>
<dbReference type="Pfam" id="PF13361">
    <property type="entry name" value="UvrD_C"/>
    <property type="match status" value="2"/>
</dbReference>
<evidence type="ECO:0000313" key="17">
    <source>
        <dbReference type="EMBL" id="QGG48007.1"/>
    </source>
</evidence>
<dbReference type="InterPro" id="IPR011604">
    <property type="entry name" value="PDDEXK-like_dom_sf"/>
</dbReference>
<dbReference type="PANTHER" id="PTHR11070:SF2">
    <property type="entry name" value="ATP-DEPENDENT DNA HELICASE SRS2"/>
    <property type="match status" value="1"/>
</dbReference>
<dbReference type="InterPro" id="IPR014017">
    <property type="entry name" value="DNA_helicase_UvrD-like_C"/>
</dbReference>
<dbReference type="Proteomes" id="UP000366051">
    <property type="component" value="Chromosome"/>
</dbReference>
<dbReference type="KEGG" id="hcv:FTV88_1909"/>
<dbReference type="GO" id="GO:0005829">
    <property type="term" value="C:cytosol"/>
    <property type="evidence" value="ECO:0007669"/>
    <property type="project" value="TreeGrafter"/>
</dbReference>
<dbReference type="InterPro" id="IPR014016">
    <property type="entry name" value="UvrD-like_ATP-bd"/>
</dbReference>
<evidence type="ECO:0000259" key="16">
    <source>
        <dbReference type="PROSITE" id="PS51217"/>
    </source>
</evidence>
<dbReference type="PANTHER" id="PTHR11070">
    <property type="entry name" value="UVRD / RECB / PCRA DNA HELICASE FAMILY MEMBER"/>
    <property type="match status" value="1"/>
</dbReference>
<proteinExistence type="predicted"/>
<dbReference type="InterPro" id="IPR011335">
    <property type="entry name" value="Restrct_endonuc-II-like"/>
</dbReference>
<comment type="catalytic activity">
    <reaction evidence="13">
        <text>ATP + H2O = ADP + phosphate + H(+)</text>
        <dbReference type="Rhea" id="RHEA:13065"/>
        <dbReference type="ChEBI" id="CHEBI:15377"/>
        <dbReference type="ChEBI" id="CHEBI:15378"/>
        <dbReference type="ChEBI" id="CHEBI:30616"/>
        <dbReference type="ChEBI" id="CHEBI:43474"/>
        <dbReference type="ChEBI" id="CHEBI:456216"/>
        <dbReference type="EC" id="5.6.2.4"/>
    </reaction>
</comment>
<gene>
    <name evidence="17" type="ORF">FTV88_1909</name>
</gene>
<dbReference type="SUPFAM" id="SSF52980">
    <property type="entry name" value="Restriction endonuclease-like"/>
    <property type="match status" value="1"/>
</dbReference>
<dbReference type="Gene3D" id="3.90.320.10">
    <property type="match status" value="1"/>
</dbReference>
<keyword evidence="4 14" id="KW-0378">Hydrolase</keyword>
<keyword evidence="6" id="KW-0269">Exonuclease</keyword>
<organism evidence="17 18">
    <name type="scientific">Heliorestis convoluta</name>
    <dbReference type="NCBI Taxonomy" id="356322"/>
    <lineage>
        <taxon>Bacteria</taxon>
        <taxon>Bacillati</taxon>
        <taxon>Bacillota</taxon>
        <taxon>Clostridia</taxon>
        <taxon>Eubacteriales</taxon>
        <taxon>Heliobacteriaceae</taxon>
        <taxon>Heliorestis</taxon>
    </lineage>
</organism>
<dbReference type="RefSeq" id="WP_153725281.1">
    <property type="nucleotide sequence ID" value="NZ_CP045875.1"/>
</dbReference>
<keyword evidence="7 14" id="KW-0067">ATP-binding</keyword>
<dbReference type="Gene3D" id="3.40.50.300">
    <property type="entry name" value="P-loop containing nucleotide triphosphate hydrolases"/>
    <property type="match status" value="4"/>
</dbReference>
<keyword evidence="5 14" id="KW-0347">Helicase</keyword>
<dbReference type="AlphaFoldDB" id="A0A5Q2MZ99"/>
<dbReference type="EC" id="5.6.2.4" evidence="12"/>
<keyword evidence="8" id="KW-0238">DNA-binding</keyword>
<dbReference type="InterPro" id="IPR038726">
    <property type="entry name" value="PDDEXK_AddAB-type"/>
</dbReference>
<name>A0A5Q2MZ99_9FIRM</name>
<keyword evidence="10" id="KW-0413">Isomerase</keyword>
<dbReference type="Pfam" id="PF12705">
    <property type="entry name" value="PDDEXK_1"/>
    <property type="match status" value="1"/>
</dbReference>
<dbReference type="PROSITE" id="PS51198">
    <property type="entry name" value="UVRD_HELICASE_ATP_BIND"/>
    <property type="match status" value="1"/>
</dbReference>
<evidence type="ECO:0000256" key="10">
    <source>
        <dbReference type="ARBA" id="ARBA00023235"/>
    </source>
</evidence>
<dbReference type="SUPFAM" id="SSF52540">
    <property type="entry name" value="P-loop containing nucleoside triphosphate hydrolases"/>
    <property type="match status" value="1"/>
</dbReference>
<reference evidence="18" key="1">
    <citation type="submission" date="2019-11" db="EMBL/GenBank/DDBJ databases">
        <title>Genome sequence of Heliorestis convoluta strain HH, an alkaliphilic and minimalistic phototrophic bacterium from a soda lake in Egypt.</title>
        <authorList>
            <person name="Dewey E.D."/>
            <person name="Stokes L.M."/>
            <person name="Burchell B.M."/>
            <person name="Shaffer K.N."/>
            <person name="Huntington A.M."/>
            <person name="Baker J.M."/>
            <person name="Nadendla S."/>
            <person name="Giglio M.G."/>
            <person name="Touchman J.W."/>
            <person name="Blankenship R.E."/>
            <person name="Madigan M.T."/>
            <person name="Sattley W.M."/>
        </authorList>
    </citation>
    <scope>NUCLEOTIDE SEQUENCE [LARGE SCALE GENOMIC DNA]</scope>
    <source>
        <strain evidence="18">HH</strain>
    </source>
</reference>
<evidence type="ECO:0000256" key="5">
    <source>
        <dbReference type="ARBA" id="ARBA00022806"/>
    </source>
</evidence>
<evidence type="ECO:0000256" key="2">
    <source>
        <dbReference type="ARBA" id="ARBA00022741"/>
    </source>
</evidence>
<evidence type="ECO:0000256" key="7">
    <source>
        <dbReference type="ARBA" id="ARBA00022840"/>
    </source>
</evidence>
<dbReference type="GO" id="GO:0043138">
    <property type="term" value="F:3'-5' DNA helicase activity"/>
    <property type="evidence" value="ECO:0007669"/>
    <property type="project" value="UniProtKB-EC"/>
</dbReference>